<keyword evidence="2" id="KW-1185">Reference proteome</keyword>
<comment type="caution">
    <text evidence="1">The sequence shown here is derived from an EMBL/GenBank/DDBJ whole genome shotgun (WGS) entry which is preliminary data.</text>
</comment>
<evidence type="ECO:0000313" key="1">
    <source>
        <dbReference type="EMBL" id="MDM8271918.1"/>
    </source>
</evidence>
<proteinExistence type="predicted"/>
<organism evidence="1 2">
    <name type="scientific">Thermophilibacter provencensis</name>
    <dbReference type="NCBI Taxonomy" id="1852386"/>
    <lineage>
        <taxon>Bacteria</taxon>
        <taxon>Bacillati</taxon>
        <taxon>Actinomycetota</taxon>
        <taxon>Coriobacteriia</taxon>
        <taxon>Coriobacteriales</taxon>
        <taxon>Atopobiaceae</taxon>
        <taxon>Thermophilibacter</taxon>
    </lineage>
</organism>
<reference evidence="1 2" key="3">
    <citation type="submission" date="2023-06" db="EMBL/GenBank/DDBJ databases">
        <authorList>
            <person name="Zeman M."/>
            <person name="Kubasova T."/>
            <person name="Jahodarova E."/>
            <person name="Nykrynova M."/>
            <person name="Rychlik I."/>
        </authorList>
    </citation>
    <scope>NUCLEOTIDE SEQUENCE [LARGE SCALE GENOMIC DNA]</scope>
    <source>
        <strain evidence="1 2">153_Feed</strain>
    </source>
</reference>
<name>A0ABT7V5P7_9ACTN</name>
<protein>
    <submittedName>
        <fullName evidence="1">Uncharacterized protein</fullName>
    </submittedName>
</protein>
<accession>A0ABT7V5P7</accession>
<dbReference type="Proteomes" id="UP001529256">
    <property type="component" value="Unassembled WGS sequence"/>
</dbReference>
<sequence>MAEQVAGRQGARLTDVQDVASELSQIAEGFASFLAFHGCGIASDQLPFLIAFAEDMAHRARRAYDMCESIKTGEAA</sequence>
<gene>
    <name evidence="1" type="ORF">QUW25_09600</name>
</gene>
<evidence type="ECO:0000313" key="2">
    <source>
        <dbReference type="Proteomes" id="UP001529256"/>
    </source>
</evidence>
<dbReference type="EMBL" id="JAUDEA010000025">
    <property type="protein sequence ID" value="MDM8271918.1"/>
    <property type="molecule type" value="Genomic_DNA"/>
</dbReference>
<reference evidence="2" key="1">
    <citation type="submission" date="2023-06" db="EMBL/GenBank/DDBJ databases">
        <title>Identification and characterization of horizontal gene transfer across gut microbiota members of farm animals based on homology search.</title>
        <authorList>
            <person name="Zeman M."/>
            <person name="Kubasova T."/>
            <person name="Jahodarova E."/>
            <person name="Nykrynova M."/>
            <person name="Rychlik I."/>
        </authorList>
    </citation>
    <scope>NUCLEOTIDE SEQUENCE [LARGE SCALE GENOMIC DNA]</scope>
    <source>
        <strain evidence="2">153_Feed</strain>
    </source>
</reference>
<reference evidence="1 2" key="2">
    <citation type="submission" date="2023-06" db="EMBL/GenBank/DDBJ databases">
        <title>Identification and characterization of horizontal gene transfer across gut microbiota members of farm animals based on homology search.</title>
        <authorList>
            <person name="Schwarzerova J."/>
            <person name="Nykrynova M."/>
            <person name="Jureckova K."/>
            <person name="Cejkova D."/>
            <person name="Rychlik I."/>
        </authorList>
    </citation>
    <scope>NUCLEOTIDE SEQUENCE [LARGE SCALE GENOMIC DNA]</scope>
    <source>
        <strain evidence="1 2">153_Feed</strain>
    </source>
</reference>
<dbReference type="RefSeq" id="WP_289511993.1">
    <property type="nucleotide sequence ID" value="NZ_JAUDEA010000025.1"/>
</dbReference>